<dbReference type="PROSITE" id="PS50222">
    <property type="entry name" value="EF_HAND_2"/>
    <property type="match status" value="1"/>
</dbReference>
<dbReference type="GO" id="GO:0005509">
    <property type="term" value="F:calcium ion binding"/>
    <property type="evidence" value="ECO:0007669"/>
    <property type="project" value="InterPro"/>
</dbReference>
<feature type="region of interest" description="Disordered" evidence="6">
    <location>
        <begin position="1"/>
        <end position="71"/>
    </location>
</feature>
<dbReference type="Pfam" id="PF13405">
    <property type="entry name" value="EF-hand_6"/>
    <property type="match status" value="1"/>
</dbReference>
<dbReference type="GO" id="GO:0016460">
    <property type="term" value="C:myosin II complex"/>
    <property type="evidence" value="ECO:0007669"/>
    <property type="project" value="TreeGrafter"/>
</dbReference>
<proteinExistence type="predicted"/>
<evidence type="ECO:0000259" key="7">
    <source>
        <dbReference type="PROSITE" id="PS50222"/>
    </source>
</evidence>
<organism evidence="8 9">
    <name type="scientific">Symbiodinium necroappetens</name>
    <dbReference type="NCBI Taxonomy" id="1628268"/>
    <lineage>
        <taxon>Eukaryota</taxon>
        <taxon>Sar</taxon>
        <taxon>Alveolata</taxon>
        <taxon>Dinophyceae</taxon>
        <taxon>Suessiales</taxon>
        <taxon>Symbiodiniaceae</taxon>
        <taxon>Symbiodinium</taxon>
    </lineage>
</organism>
<evidence type="ECO:0000256" key="3">
    <source>
        <dbReference type="ARBA" id="ARBA00022737"/>
    </source>
</evidence>
<evidence type="ECO:0000256" key="1">
    <source>
        <dbReference type="ARBA" id="ARBA00020786"/>
    </source>
</evidence>
<protein>
    <recommendedName>
        <fullName evidence="1">Calmodulin</fullName>
    </recommendedName>
</protein>
<dbReference type="Proteomes" id="UP000601435">
    <property type="component" value="Unassembled WGS sequence"/>
</dbReference>
<dbReference type="PANTHER" id="PTHR23048">
    <property type="entry name" value="MYOSIN LIGHT CHAIN 1, 3"/>
    <property type="match status" value="1"/>
</dbReference>
<gene>
    <name evidence="8" type="primary">Cabp1</name>
    <name evidence="8" type="ORF">SNEC2469_LOCUS3861</name>
</gene>
<evidence type="ECO:0000256" key="6">
    <source>
        <dbReference type="SAM" id="MobiDB-lite"/>
    </source>
</evidence>
<dbReference type="InterPro" id="IPR018247">
    <property type="entry name" value="EF_Hand_1_Ca_BS"/>
</dbReference>
<evidence type="ECO:0000256" key="5">
    <source>
        <dbReference type="ARBA" id="ARBA00022990"/>
    </source>
</evidence>
<evidence type="ECO:0000256" key="2">
    <source>
        <dbReference type="ARBA" id="ARBA00022723"/>
    </source>
</evidence>
<feature type="domain" description="EF-hand" evidence="7">
    <location>
        <begin position="210"/>
        <end position="245"/>
    </location>
</feature>
<accession>A0A812L2T6</accession>
<dbReference type="InterPro" id="IPR011992">
    <property type="entry name" value="EF-hand-dom_pair"/>
</dbReference>
<keyword evidence="5" id="KW-0007">Acetylation</keyword>
<keyword evidence="9" id="KW-1185">Reference proteome</keyword>
<dbReference type="CDD" id="cd00051">
    <property type="entry name" value="EFh"/>
    <property type="match status" value="1"/>
</dbReference>
<sequence>MVRAASHQILRRPQTPQEDDLRPQSSQASSRPAQPLRSSSPHTEWQGRILEELTKTSKRGRALPTPRYKKEPELLPLNLSYEDCSDGKLLPEEESPQELKRPLQNDVKLTRSTSELAQWLPDITEVISRLRAGADGFSSTEMERINTAFQRFKDPDNPEIHKDELPKVLMHLGYTQIHDARVRDLADGITRYPMLEKAEFITFMEKHVEYELHAFRDIFERFDADGNGCLDAGELHVFLSSLGFTPLRSIIRESLDLVDLDLRPEVLI</sequence>
<dbReference type="EMBL" id="CAJNJA010008291">
    <property type="protein sequence ID" value="CAE7234858.1"/>
    <property type="molecule type" value="Genomic_DNA"/>
</dbReference>
<keyword evidence="4" id="KW-0106">Calcium</keyword>
<dbReference type="OrthoDB" id="419095at2759"/>
<dbReference type="InterPro" id="IPR050230">
    <property type="entry name" value="CALM/Myosin/TropC-like"/>
</dbReference>
<feature type="compositionally biased region" description="Low complexity" evidence="6">
    <location>
        <begin position="23"/>
        <end position="35"/>
    </location>
</feature>
<dbReference type="AlphaFoldDB" id="A0A812L2T6"/>
<dbReference type="PANTHER" id="PTHR23048:SF0">
    <property type="entry name" value="CALMODULIN LIKE 3"/>
    <property type="match status" value="1"/>
</dbReference>
<evidence type="ECO:0000256" key="4">
    <source>
        <dbReference type="ARBA" id="ARBA00022837"/>
    </source>
</evidence>
<dbReference type="SUPFAM" id="SSF47473">
    <property type="entry name" value="EF-hand"/>
    <property type="match status" value="1"/>
</dbReference>
<dbReference type="Gene3D" id="1.10.238.10">
    <property type="entry name" value="EF-hand"/>
    <property type="match status" value="1"/>
</dbReference>
<keyword evidence="3" id="KW-0677">Repeat</keyword>
<evidence type="ECO:0000313" key="9">
    <source>
        <dbReference type="Proteomes" id="UP000601435"/>
    </source>
</evidence>
<dbReference type="SMART" id="SM00054">
    <property type="entry name" value="EFh"/>
    <property type="match status" value="1"/>
</dbReference>
<name>A0A812L2T6_9DINO</name>
<keyword evidence="2" id="KW-0479">Metal-binding</keyword>
<dbReference type="InterPro" id="IPR002048">
    <property type="entry name" value="EF_hand_dom"/>
</dbReference>
<comment type="caution">
    <text evidence="8">The sequence shown here is derived from an EMBL/GenBank/DDBJ whole genome shotgun (WGS) entry which is preliminary data.</text>
</comment>
<reference evidence="8" key="1">
    <citation type="submission" date="2021-02" db="EMBL/GenBank/DDBJ databases">
        <authorList>
            <person name="Dougan E. K."/>
            <person name="Rhodes N."/>
            <person name="Thang M."/>
            <person name="Chan C."/>
        </authorList>
    </citation>
    <scope>NUCLEOTIDE SEQUENCE</scope>
</reference>
<dbReference type="PROSITE" id="PS00018">
    <property type="entry name" value="EF_HAND_1"/>
    <property type="match status" value="1"/>
</dbReference>
<evidence type="ECO:0000313" key="8">
    <source>
        <dbReference type="EMBL" id="CAE7234858.1"/>
    </source>
</evidence>